<feature type="region of interest" description="Disordered" evidence="1">
    <location>
        <begin position="19"/>
        <end position="45"/>
    </location>
</feature>
<feature type="compositionally biased region" description="Polar residues" evidence="1">
    <location>
        <begin position="19"/>
        <end position="28"/>
    </location>
</feature>
<accession>A0AA87ZZI5</accession>
<dbReference type="EMBL" id="BTGU01002301">
    <property type="protein sequence ID" value="GMN36403.1"/>
    <property type="molecule type" value="Genomic_DNA"/>
</dbReference>
<keyword evidence="4" id="KW-1185">Reference proteome</keyword>
<evidence type="ECO:0000313" key="4">
    <source>
        <dbReference type="Proteomes" id="UP001187192"/>
    </source>
</evidence>
<name>A0AA87ZZI5_FICCA</name>
<protein>
    <submittedName>
        <fullName evidence="3">Uncharacterized protein</fullName>
    </submittedName>
</protein>
<dbReference type="Proteomes" id="UP001187192">
    <property type="component" value="Unassembled WGS sequence"/>
</dbReference>
<dbReference type="AlphaFoldDB" id="A0AA87ZZI5"/>
<evidence type="ECO:0000313" key="2">
    <source>
        <dbReference type="EMBL" id="GMN36392.1"/>
    </source>
</evidence>
<comment type="caution">
    <text evidence="3">The sequence shown here is derived from an EMBL/GenBank/DDBJ whole genome shotgun (WGS) entry which is preliminary data.</text>
</comment>
<evidence type="ECO:0000313" key="3">
    <source>
        <dbReference type="EMBL" id="GMN36403.1"/>
    </source>
</evidence>
<proteinExistence type="predicted"/>
<organism evidence="3 4">
    <name type="scientific">Ficus carica</name>
    <name type="common">Common fig</name>
    <dbReference type="NCBI Taxonomy" id="3494"/>
    <lineage>
        <taxon>Eukaryota</taxon>
        <taxon>Viridiplantae</taxon>
        <taxon>Streptophyta</taxon>
        <taxon>Embryophyta</taxon>
        <taxon>Tracheophyta</taxon>
        <taxon>Spermatophyta</taxon>
        <taxon>Magnoliopsida</taxon>
        <taxon>eudicotyledons</taxon>
        <taxon>Gunneridae</taxon>
        <taxon>Pentapetalae</taxon>
        <taxon>rosids</taxon>
        <taxon>fabids</taxon>
        <taxon>Rosales</taxon>
        <taxon>Moraceae</taxon>
        <taxon>Ficeae</taxon>
        <taxon>Ficus</taxon>
    </lineage>
</organism>
<evidence type="ECO:0000256" key="1">
    <source>
        <dbReference type="SAM" id="MobiDB-lite"/>
    </source>
</evidence>
<dbReference type="EMBL" id="BTGU01002300">
    <property type="protein sequence ID" value="GMN36392.1"/>
    <property type="molecule type" value="Genomic_DNA"/>
</dbReference>
<reference evidence="3" key="1">
    <citation type="submission" date="2023-07" db="EMBL/GenBank/DDBJ databases">
        <title>draft genome sequence of fig (Ficus carica).</title>
        <authorList>
            <person name="Takahashi T."/>
            <person name="Nishimura K."/>
        </authorList>
    </citation>
    <scope>NUCLEOTIDE SEQUENCE</scope>
</reference>
<gene>
    <name evidence="2" type="ORF">TIFTF001_042426</name>
    <name evidence="3" type="ORF">TIFTF001_042431</name>
</gene>
<sequence>MVAVVDRERRRRRRWTWVSSATQPTTSPIMPVSLPDRDGGDGFPARASNGWRWRSLATDLKIATWATVAGLVYGRWAARARAGSGRQNS</sequence>